<sequence length="651" mass="71181">MIELRALSLRRGHILLFEQADLRIHPGQRLGVVGPNGCGKSSLFALLRGELTPDHGELSLPPTWQLAAVAQQTPSGQQSALDFVLDGDAPWRRLNNEMEAAAGAADQGLHLAKLHDAFEAIDGYRAESRAARLMQGLGFAPGSEQRPIDSFSGGWRMRLALAQALMCRSDLLLLDEPTNHLDLDAVIWLESWLKDYPGTLLLISHDRDFLDAIATHICYFEQGRLGLLNGGYSAYERQRGERLAQQQAAHAKQQREIAHARSFVDRFRAKATKARQAQSRLKALERMELIAPAHIDSPFSFAFFAPARAANPLLRLEGAGVSYGETPVLRELDLSLAPGARIGLLGPNGAGKSSLIKLLAGHLAPASGERLASEGLKIGYFAQHQLDQLNPDDSALGHLRCLDPERPEQGLRDYLGGFGFGGERVTDPIAPFSGGEKARLALALLVYQRPNLLLLDEPTNHLDIDMRLAISRALQAFAGALVLVSHDRHLLRLSCDELWLVDQGQVTHFDGDLDDYPAWLAARNQTPAATKFNGAAAANIGTDSQAGANASPNAGERDARKDQRRREAEARARTLPLRRRLSKLEQRLDHLGTRQGELESALGDSALYQEDAKARLLSLISEKQKVDTDLACVEQDWLLASEALEKAEAAA</sequence>
<dbReference type="EMBL" id="CP121472">
    <property type="protein sequence ID" value="WPL16424.1"/>
    <property type="molecule type" value="Genomic_DNA"/>
</dbReference>
<dbReference type="SMART" id="SM00382">
    <property type="entry name" value="AAA"/>
    <property type="match status" value="2"/>
</dbReference>
<accession>A0ABZ0S7Z7</accession>
<dbReference type="PROSITE" id="PS50893">
    <property type="entry name" value="ABC_TRANSPORTER_2"/>
    <property type="match status" value="2"/>
</dbReference>
<evidence type="ECO:0000256" key="4">
    <source>
        <dbReference type="SAM" id="MobiDB-lite"/>
    </source>
</evidence>
<evidence type="ECO:0000256" key="3">
    <source>
        <dbReference type="ARBA" id="ARBA00022840"/>
    </source>
</evidence>
<feature type="compositionally biased region" description="Basic and acidic residues" evidence="4">
    <location>
        <begin position="555"/>
        <end position="572"/>
    </location>
</feature>
<dbReference type="Proteomes" id="UP001432180">
    <property type="component" value="Chromosome"/>
</dbReference>
<feature type="domain" description="ABC transporter" evidence="5">
    <location>
        <begin position="2"/>
        <end position="247"/>
    </location>
</feature>
<dbReference type="InterPro" id="IPR003593">
    <property type="entry name" value="AAA+_ATPase"/>
</dbReference>
<dbReference type="Pfam" id="PF12848">
    <property type="entry name" value="ABC_tran_Xtn"/>
    <property type="match status" value="1"/>
</dbReference>
<dbReference type="GO" id="GO:0005524">
    <property type="term" value="F:ATP binding"/>
    <property type="evidence" value="ECO:0007669"/>
    <property type="project" value="UniProtKB-KW"/>
</dbReference>
<proteinExistence type="predicted"/>
<name>A0ABZ0S7Z7_9GAMM</name>
<keyword evidence="1" id="KW-0677">Repeat</keyword>
<evidence type="ECO:0000313" key="7">
    <source>
        <dbReference type="Proteomes" id="UP001432180"/>
    </source>
</evidence>
<keyword evidence="7" id="KW-1185">Reference proteome</keyword>
<evidence type="ECO:0000313" key="6">
    <source>
        <dbReference type="EMBL" id="WPL16424.1"/>
    </source>
</evidence>
<protein>
    <submittedName>
        <fullName evidence="6">ABC transporter ATP-binding protein YheS</fullName>
    </submittedName>
</protein>
<gene>
    <name evidence="6" type="primary">yheS</name>
    <name evidence="6" type="ORF">Thiowin_01378</name>
</gene>
<dbReference type="InterPro" id="IPR003439">
    <property type="entry name" value="ABC_transporter-like_ATP-bd"/>
</dbReference>
<dbReference type="PANTHER" id="PTHR19211">
    <property type="entry name" value="ATP-BINDING TRANSPORT PROTEIN-RELATED"/>
    <property type="match status" value="1"/>
</dbReference>
<feature type="compositionally biased region" description="Polar residues" evidence="4">
    <location>
        <begin position="542"/>
        <end position="552"/>
    </location>
</feature>
<dbReference type="Gene3D" id="3.40.50.300">
    <property type="entry name" value="P-loop containing nucleotide triphosphate hydrolases"/>
    <property type="match status" value="2"/>
</dbReference>
<evidence type="ECO:0000259" key="5">
    <source>
        <dbReference type="PROSITE" id="PS50893"/>
    </source>
</evidence>
<organism evidence="6 7">
    <name type="scientific">Thiorhodovibrio winogradskyi</name>
    <dbReference type="NCBI Taxonomy" id="77007"/>
    <lineage>
        <taxon>Bacteria</taxon>
        <taxon>Pseudomonadati</taxon>
        <taxon>Pseudomonadota</taxon>
        <taxon>Gammaproteobacteria</taxon>
        <taxon>Chromatiales</taxon>
        <taxon>Chromatiaceae</taxon>
        <taxon>Thiorhodovibrio</taxon>
    </lineage>
</organism>
<evidence type="ECO:0000256" key="1">
    <source>
        <dbReference type="ARBA" id="ARBA00022737"/>
    </source>
</evidence>
<reference evidence="6 7" key="1">
    <citation type="journal article" date="2023" name="Microorganisms">
        <title>Thiorhodovibrio frisius and Trv. litoralis spp. nov., Two Novel Members from a Clade of Fastidious Purple Sulfur Bacteria That Exhibit Unique Red-Shifted Light-Harvesting Capabilities.</title>
        <authorList>
            <person name="Methner A."/>
            <person name="Kuzyk S.B."/>
            <person name="Petersen J."/>
            <person name="Bauer S."/>
            <person name="Brinkmann H."/>
            <person name="Sichau K."/>
            <person name="Wanner G."/>
            <person name="Wolf J."/>
            <person name="Neumann-Schaal M."/>
            <person name="Henke P."/>
            <person name="Tank M."/>
            <person name="Sproer C."/>
            <person name="Bunk B."/>
            <person name="Overmann J."/>
        </authorList>
    </citation>
    <scope>NUCLEOTIDE SEQUENCE [LARGE SCALE GENOMIC DNA]</scope>
    <source>
        <strain evidence="6 7">DSM 6702</strain>
    </source>
</reference>
<feature type="region of interest" description="Disordered" evidence="4">
    <location>
        <begin position="542"/>
        <end position="572"/>
    </location>
</feature>
<keyword evidence="3 6" id="KW-0067">ATP-binding</keyword>
<dbReference type="RefSeq" id="WP_328988020.1">
    <property type="nucleotide sequence ID" value="NZ_CP121472.1"/>
</dbReference>
<dbReference type="InterPro" id="IPR032781">
    <property type="entry name" value="ABC_tran_Xtn"/>
</dbReference>
<dbReference type="CDD" id="cd03221">
    <property type="entry name" value="ABCF_EF-3"/>
    <property type="match status" value="2"/>
</dbReference>
<dbReference type="Pfam" id="PF00005">
    <property type="entry name" value="ABC_tran"/>
    <property type="match status" value="2"/>
</dbReference>
<evidence type="ECO:0000256" key="2">
    <source>
        <dbReference type="ARBA" id="ARBA00022741"/>
    </source>
</evidence>
<dbReference type="PROSITE" id="PS00211">
    <property type="entry name" value="ABC_TRANSPORTER_1"/>
    <property type="match status" value="2"/>
</dbReference>
<dbReference type="InterPro" id="IPR017871">
    <property type="entry name" value="ABC_transporter-like_CS"/>
</dbReference>
<keyword evidence="2" id="KW-0547">Nucleotide-binding</keyword>
<dbReference type="PANTHER" id="PTHR19211:SF14">
    <property type="entry name" value="ATP-BINDING CASSETTE SUB-FAMILY F MEMBER 1"/>
    <property type="match status" value="1"/>
</dbReference>
<dbReference type="InterPro" id="IPR027417">
    <property type="entry name" value="P-loop_NTPase"/>
</dbReference>
<feature type="domain" description="ABC transporter" evidence="5">
    <location>
        <begin position="314"/>
        <end position="528"/>
    </location>
</feature>
<dbReference type="InterPro" id="IPR050611">
    <property type="entry name" value="ABCF"/>
</dbReference>
<dbReference type="SUPFAM" id="SSF52540">
    <property type="entry name" value="P-loop containing nucleoside triphosphate hydrolases"/>
    <property type="match status" value="2"/>
</dbReference>